<dbReference type="Proteomes" id="UP000005707">
    <property type="component" value="Unassembled WGS sequence"/>
</dbReference>
<reference evidence="2 3" key="2">
    <citation type="journal article" date="2013" name="PLoS ONE">
        <title>INDIGO - INtegrated Data Warehouse of MIcrobial GenOmes with Examples from the Red Sea Extremophiles.</title>
        <authorList>
            <person name="Alam I."/>
            <person name="Antunes A."/>
            <person name="Kamau A.A."/>
            <person name="Ba Alawi W."/>
            <person name="Kalkatawi M."/>
            <person name="Stingl U."/>
            <person name="Bajic V.B."/>
        </authorList>
    </citation>
    <scope>NUCLEOTIDE SEQUENCE [LARGE SCALE GENOMIC DNA]</scope>
    <source>
        <strain evidence="2 3">SSD-17B</strain>
    </source>
</reference>
<dbReference type="PROSITE" id="PS51186">
    <property type="entry name" value="GNAT"/>
    <property type="match status" value="1"/>
</dbReference>
<reference evidence="2 3" key="1">
    <citation type="journal article" date="2011" name="J. Bacteriol.">
        <title>Genome sequence of Haloplasma contractile, an unusual contractile bacterium from a deep-sea anoxic brine lake.</title>
        <authorList>
            <person name="Antunes A."/>
            <person name="Alam I."/>
            <person name="El Dorry H."/>
            <person name="Siam R."/>
            <person name="Robertson A."/>
            <person name="Bajic V.B."/>
            <person name="Stingl U."/>
        </authorList>
    </citation>
    <scope>NUCLEOTIDE SEQUENCE [LARGE SCALE GENOMIC DNA]</scope>
    <source>
        <strain evidence="2 3">SSD-17B</strain>
    </source>
</reference>
<dbReference type="InterPro" id="IPR000182">
    <property type="entry name" value="GNAT_dom"/>
</dbReference>
<comment type="caution">
    <text evidence="2">The sequence shown here is derived from an EMBL/GenBank/DDBJ whole genome shotgun (WGS) entry which is preliminary data.</text>
</comment>
<dbReference type="eggNOG" id="COG0456">
    <property type="taxonomic scope" value="Bacteria"/>
</dbReference>
<dbReference type="Gene3D" id="3.40.630.30">
    <property type="match status" value="1"/>
</dbReference>
<keyword evidence="3" id="KW-1185">Reference proteome</keyword>
<name>F7PUF9_9MOLU</name>
<dbReference type="InterPro" id="IPR016181">
    <property type="entry name" value="Acyl_CoA_acyltransferase"/>
</dbReference>
<evidence type="ECO:0000313" key="2">
    <source>
        <dbReference type="EMBL" id="ERJ11768.1"/>
    </source>
</evidence>
<dbReference type="InParanoid" id="F7PUF9"/>
<accession>F7PUF9</accession>
<evidence type="ECO:0000313" key="3">
    <source>
        <dbReference type="Proteomes" id="UP000005707"/>
    </source>
</evidence>
<proteinExistence type="predicted"/>
<feature type="domain" description="N-acetyltransferase" evidence="1">
    <location>
        <begin position="6"/>
        <end position="171"/>
    </location>
</feature>
<dbReference type="AlphaFoldDB" id="F7PUF9"/>
<dbReference type="Pfam" id="PF00583">
    <property type="entry name" value="Acetyltransf_1"/>
    <property type="match status" value="1"/>
</dbReference>
<organism evidence="2 3">
    <name type="scientific">Haloplasma contractile SSD-17B</name>
    <dbReference type="NCBI Taxonomy" id="1033810"/>
    <lineage>
        <taxon>Bacteria</taxon>
        <taxon>Bacillati</taxon>
        <taxon>Mycoplasmatota</taxon>
        <taxon>Mollicutes</taxon>
        <taxon>Haloplasmatales</taxon>
        <taxon>Haloplasmataceae</taxon>
        <taxon>Haloplasma</taxon>
    </lineage>
</organism>
<dbReference type="EMBL" id="AFNU02000008">
    <property type="protein sequence ID" value="ERJ11768.1"/>
    <property type="molecule type" value="Genomic_DNA"/>
</dbReference>
<protein>
    <submittedName>
        <fullName evidence="2">Acetyltransferase GNAT family protein</fullName>
    </submittedName>
</protein>
<dbReference type="CDD" id="cd04301">
    <property type="entry name" value="NAT_SF"/>
    <property type="match status" value="1"/>
</dbReference>
<gene>
    <name evidence="2" type="ORF">HLPCO_002251</name>
</gene>
<dbReference type="SUPFAM" id="SSF55729">
    <property type="entry name" value="Acyl-CoA N-acyltransferases (Nat)"/>
    <property type="match status" value="1"/>
</dbReference>
<dbReference type="RefSeq" id="WP_008825363.1">
    <property type="nucleotide sequence ID" value="NZ_AFNU02000008.1"/>
</dbReference>
<evidence type="ECO:0000259" key="1">
    <source>
        <dbReference type="PROSITE" id="PS51186"/>
    </source>
</evidence>
<dbReference type="STRING" id="1033810.HLPCO_002251"/>
<dbReference type="GO" id="GO:0016747">
    <property type="term" value="F:acyltransferase activity, transferring groups other than amino-acyl groups"/>
    <property type="evidence" value="ECO:0007669"/>
    <property type="project" value="InterPro"/>
</dbReference>
<dbReference type="OrthoDB" id="9803772at2"/>
<sequence length="172" mass="20001">MSKKKIQIRRLKKEDAELISKTFGRQGWNRPVELYDFYYKEQVEGKRVVLVAFVNEEFAGYLTIQWESDYENFRKKDIPEVNDLNVLIKFREQGIATKLMHVAEDIILEHSHTVGIGFGVTHDYGAGMRLYVKRGYVPDGNGLVQNNRKINIGDTIEVNHDICIYLTKKLGY</sequence>